<evidence type="ECO:0000256" key="4">
    <source>
        <dbReference type="ARBA" id="ARBA00023136"/>
    </source>
</evidence>
<dbReference type="PANTHER" id="PTHR23291:SF50">
    <property type="entry name" value="PROTEIN LIFEGUARD 4"/>
    <property type="match status" value="1"/>
</dbReference>
<feature type="transmembrane region" description="Helical" evidence="5">
    <location>
        <begin position="82"/>
        <end position="102"/>
    </location>
</feature>
<dbReference type="GO" id="GO:0005886">
    <property type="term" value="C:plasma membrane"/>
    <property type="evidence" value="ECO:0007669"/>
    <property type="project" value="TreeGrafter"/>
</dbReference>
<proteinExistence type="predicted"/>
<feature type="transmembrane region" description="Helical" evidence="5">
    <location>
        <begin position="21"/>
        <end position="44"/>
    </location>
</feature>
<dbReference type="InterPro" id="IPR006214">
    <property type="entry name" value="Bax_inhibitor_1-related"/>
</dbReference>
<dbReference type="AlphaFoldDB" id="A0A6J7E9X0"/>
<evidence type="ECO:0000256" key="5">
    <source>
        <dbReference type="SAM" id="Phobius"/>
    </source>
</evidence>
<keyword evidence="2 5" id="KW-0812">Transmembrane</keyword>
<feature type="transmembrane region" description="Helical" evidence="5">
    <location>
        <begin position="108"/>
        <end position="130"/>
    </location>
</feature>
<comment type="subcellular location">
    <subcellularLocation>
        <location evidence="1">Membrane</location>
        <topology evidence="1">Multi-pass membrane protein</topology>
    </subcellularLocation>
</comment>
<accession>A0A6J7E9X0</accession>
<dbReference type="Pfam" id="PF01027">
    <property type="entry name" value="Bax1-I"/>
    <property type="match status" value="1"/>
</dbReference>
<evidence type="ECO:0000256" key="3">
    <source>
        <dbReference type="ARBA" id="ARBA00022989"/>
    </source>
</evidence>
<evidence type="ECO:0000313" key="6">
    <source>
        <dbReference type="EMBL" id="CAB4877604.1"/>
    </source>
</evidence>
<feature type="transmembrane region" description="Helical" evidence="5">
    <location>
        <begin position="195"/>
        <end position="216"/>
    </location>
</feature>
<sequence>MTGMSTSGFGLPIATERDRALSIFGQVMGLVAVTCGFAALGAYIGKDISGLAWIIPWFGALACIIGLNVANSKGKRQLALTLLFALGLLLGVSIGNTINYYAQTQPTALYQAAGATALFVGILGAGGYAIRRDLSGLYRIAFFALLGLLVLGLVAVLFQIQGIYLLWAILGLAVFGLYTVIDFNRLRRAGQGEVIPLAAGIFLDVFNIFLFFLQIFGGRN</sequence>
<keyword evidence="4 5" id="KW-0472">Membrane</keyword>
<reference evidence="6" key="1">
    <citation type="submission" date="2020-05" db="EMBL/GenBank/DDBJ databases">
        <authorList>
            <person name="Chiriac C."/>
            <person name="Salcher M."/>
            <person name="Ghai R."/>
            <person name="Kavagutti S V."/>
        </authorList>
    </citation>
    <scope>NUCLEOTIDE SEQUENCE</scope>
</reference>
<evidence type="ECO:0000256" key="2">
    <source>
        <dbReference type="ARBA" id="ARBA00022692"/>
    </source>
</evidence>
<organism evidence="6">
    <name type="scientific">freshwater metagenome</name>
    <dbReference type="NCBI Taxonomy" id="449393"/>
    <lineage>
        <taxon>unclassified sequences</taxon>
        <taxon>metagenomes</taxon>
        <taxon>ecological metagenomes</taxon>
    </lineage>
</organism>
<keyword evidence="3 5" id="KW-1133">Transmembrane helix</keyword>
<dbReference type="PANTHER" id="PTHR23291">
    <property type="entry name" value="BAX INHIBITOR-RELATED"/>
    <property type="match status" value="1"/>
</dbReference>
<feature type="transmembrane region" description="Helical" evidence="5">
    <location>
        <begin position="137"/>
        <end position="158"/>
    </location>
</feature>
<feature type="transmembrane region" description="Helical" evidence="5">
    <location>
        <begin position="50"/>
        <end position="70"/>
    </location>
</feature>
<protein>
    <submittedName>
        <fullName evidence="6">Unannotated protein</fullName>
    </submittedName>
</protein>
<name>A0A6J7E9X0_9ZZZZ</name>
<feature type="transmembrane region" description="Helical" evidence="5">
    <location>
        <begin position="164"/>
        <end position="183"/>
    </location>
</feature>
<gene>
    <name evidence="6" type="ORF">UFOPK3423_01089</name>
</gene>
<dbReference type="EMBL" id="CAFBLQ010000120">
    <property type="protein sequence ID" value="CAB4877604.1"/>
    <property type="molecule type" value="Genomic_DNA"/>
</dbReference>
<evidence type="ECO:0000256" key="1">
    <source>
        <dbReference type="ARBA" id="ARBA00004141"/>
    </source>
</evidence>